<dbReference type="InterPro" id="IPR036047">
    <property type="entry name" value="F-box-like_dom_sf"/>
</dbReference>
<dbReference type="RefSeq" id="XP_022585775.1">
    <property type="nucleotide sequence ID" value="XM_022728546.1"/>
</dbReference>
<evidence type="ECO:0000259" key="2">
    <source>
        <dbReference type="PROSITE" id="PS50181"/>
    </source>
</evidence>
<feature type="region of interest" description="Disordered" evidence="1">
    <location>
        <begin position="701"/>
        <end position="723"/>
    </location>
</feature>
<evidence type="ECO:0000313" key="3">
    <source>
        <dbReference type="EMBL" id="OJJ51265.1"/>
    </source>
</evidence>
<dbReference type="InterPro" id="IPR001810">
    <property type="entry name" value="F-box_dom"/>
</dbReference>
<dbReference type="VEuPathDB" id="FungiDB:ASPZODRAFT_55482"/>
<evidence type="ECO:0000313" key="4">
    <source>
        <dbReference type="Proteomes" id="UP000184188"/>
    </source>
</evidence>
<feature type="compositionally biased region" description="Polar residues" evidence="1">
    <location>
        <begin position="761"/>
        <end position="784"/>
    </location>
</feature>
<accession>A0A1L9SVN0</accession>
<name>A0A1L9SVN0_9EURO</name>
<feature type="region of interest" description="Disordered" evidence="1">
    <location>
        <begin position="1"/>
        <end position="48"/>
    </location>
</feature>
<dbReference type="InterPro" id="IPR055589">
    <property type="entry name" value="DUF7165"/>
</dbReference>
<organism evidence="3 4">
    <name type="scientific">Penicilliopsis zonata CBS 506.65</name>
    <dbReference type="NCBI Taxonomy" id="1073090"/>
    <lineage>
        <taxon>Eukaryota</taxon>
        <taxon>Fungi</taxon>
        <taxon>Dikarya</taxon>
        <taxon>Ascomycota</taxon>
        <taxon>Pezizomycotina</taxon>
        <taxon>Eurotiomycetes</taxon>
        <taxon>Eurotiomycetidae</taxon>
        <taxon>Eurotiales</taxon>
        <taxon>Aspergillaceae</taxon>
        <taxon>Penicilliopsis</taxon>
    </lineage>
</organism>
<dbReference type="SUPFAM" id="SSF69322">
    <property type="entry name" value="Tricorn protease domain 2"/>
    <property type="match status" value="1"/>
</dbReference>
<dbReference type="Proteomes" id="UP000184188">
    <property type="component" value="Unassembled WGS sequence"/>
</dbReference>
<evidence type="ECO:0000256" key="1">
    <source>
        <dbReference type="SAM" id="MobiDB-lite"/>
    </source>
</evidence>
<dbReference type="SUPFAM" id="SSF81383">
    <property type="entry name" value="F-box domain"/>
    <property type="match status" value="1"/>
</dbReference>
<dbReference type="Pfam" id="PF23749">
    <property type="entry name" value="DUF7165"/>
    <property type="match status" value="1"/>
</dbReference>
<dbReference type="PROSITE" id="PS50181">
    <property type="entry name" value="FBOX"/>
    <property type="match status" value="1"/>
</dbReference>
<protein>
    <recommendedName>
        <fullName evidence="2">F-box domain-containing protein</fullName>
    </recommendedName>
</protein>
<dbReference type="OrthoDB" id="3925024at2759"/>
<feature type="compositionally biased region" description="Polar residues" evidence="1">
    <location>
        <begin position="19"/>
        <end position="48"/>
    </location>
</feature>
<feature type="compositionally biased region" description="Basic and acidic residues" evidence="1">
    <location>
        <begin position="801"/>
        <end position="810"/>
    </location>
</feature>
<dbReference type="AlphaFoldDB" id="A0A1L9SVN0"/>
<proteinExistence type="predicted"/>
<keyword evidence="4" id="KW-1185">Reference proteome</keyword>
<feature type="compositionally biased region" description="Basic and acidic residues" evidence="1">
    <location>
        <begin position="701"/>
        <end position="710"/>
    </location>
</feature>
<dbReference type="STRING" id="1073090.A0A1L9SVN0"/>
<dbReference type="Gene3D" id="2.130.10.10">
    <property type="entry name" value="YVTN repeat-like/Quinoprotein amine dehydrogenase"/>
    <property type="match status" value="1"/>
</dbReference>
<reference evidence="4" key="1">
    <citation type="journal article" date="2017" name="Genome Biol.">
        <title>Comparative genomics reveals high biological diversity and specific adaptations in the industrially and medically important fungal genus Aspergillus.</title>
        <authorList>
            <person name="de Vries R.P."/>
            <person name="Riley R."/>
            <person name="Wiebenga A."/>
            <person name="Aguilar-Osorio G."/>
            <person name="Amillis S."/>
            <person name="Uchima C.A."/>
            <person name="Anderluh G."/>
            <person name="Asadollahi M."/>
            <person name="Askin M."/>
            <person name="Barry K."/>
            <person name="Battaglia E."/>
            <person name="Bayram O."/>
            <person name="Benocci T."/>
            <person name="Braus-Stromeyer S.A."/>
            <person name="Caldana C."/>
            <person name="Canovas D."/>
            <person name="Cerqueira G.C."/>
            <person name="Chen F."/>
            <person name="Chen W."/>
            <person name="Choi C."/>
            <person name="Clum A."/>
            <person name="Dos Santos R.A."/>
            <person name="Damasio A.R."/>
            <person name="Diallinas G."/>
            <person name="Emri T."/>
            <person name="Fekete E."/>
            <person name="Flipphi M."/>
            <person name="Freyberg S."/>
            <person name="Gallo A."/>
            <person name="Gournas C."/>
            <person name="Habgood R."/>
            <person name="Hainaut M."/>
            <person name="Harispe M.L."/>
            <person name="Henrissat B."/>
            <person name="Hilden K.S."/>
            <person name="Hope R."/>
            <person name="Hossain A."/>
            <person name="Karabika E."/>
            <person name="Karaffa L."/>
            <person name="Karanyi Z."/>
            <person name="Krasevec N."/>
            <person name="Kuo A."/>
            <person name="Kusch H."/>
            <person name="LaButti K."/>
            <person name="Lagendijk E.L."/>
            <person name="Lapidus A."/>
            <person name="Levasseur A."/>
            <person name="Lindquist E."/>
            <person name="Lipzen A."/>
            <person name="Logrieco A.F."/>
            <person name="MacCabe A."/>
            <person name="Maekelae M.R."/>
            <person name="Malavazi I."/>
            <person name="Melin P."/>
            <person name="Meyer V."/>
            <person name="Mielnichuk N."/>
            <person name="Miskei M."/>
            <person name="Molnar A.P."/>
            <person name="Mule G."/>
            <person name="Ngan C.Y."/>
            <person name="Orejas M."/>
            <person name="Orosz E."/>
            <person name="Ouedraogo J.P."/>
            <person name="Overkamp K.M."/>
            <person name="Park H.-S."/>
            <person name="Perrone G."/>
            <person name="Piumi F."/>
            <person name="Punt P.J."/>
            <person name="Ram A.F."/>
            <person name="Ramon A."/>
            <person name="Rauscher S."/>
            <person name="Record E."/>
            <person name="Riano-Pachon D.M."/>
            <person name="Robert V."/>
            <person name="Roehrig J."/>
            <person name="Ruller R."/>
            <person name="Salamov A."/>
            <person name="Salih N.S."/>
            <person name="Samson R.A."/>
            <person name="Sandor E."/>
            <person name="Sanguinetti M."/>
            <person name="Schuetze T."/>
            <person name="Sepcic K."/>
            <person name="Shelest E."/>
            <person name="Sherlock G."/>
            <person name="Sophianopoulou V."/>
            <person name="Squina F.M."/>
            <person name="Sun H."/>
            <person name="Susca A."/>
            <person name="Todd R.B."/>
            <person name="Tsang A."/>
            <person name="Unkles S.E."/>
            <person name="van de Wiele N."/>
            <person name="van Rossen-Uffink D."/>
            <person name="Oliveira J.V."/>
            <person name="Vesth T.C."/>
            <person name="Visser J."/>
            <person name="Yu J.-H."/>
            <person name="Zhou M."/>
            <person name="Andersen M.R."/>
            <person name="Archer D.B."/>
            <person name="Baker S.E."/>
            <person name="Benoit I."/>
            <person name="Brakhage A.A."/>
            <person name="Braus G.H."/>
            <person name="Fischer R."/>
            <person name="Frisvad J.C."/>
            <person name="Goldman G.H."/>
            <person name="Houbraken J."/>
            <person name="Oakley B."/>
            <person name="Pocsi I."/>
            <person name="Scazzocchio C."/>
            <person name="Seiboth B."/>
            <person name="vanKuyk P.A."/>
            <person name="Wortman J."/>
            <person name="Dyer P.S."/>
            <person name="Grigoriev I.V."/>
        </authorList>
    </citation>
    <scope>NUCLEOTIDE SEQUENCE [LARGE SCALE GENOMIC DNA]</scope>
    <source>
        <strain evidence="4">CBS 506.65</strain>
    </source>
</reference>
<feature type="region of interest" description="Disordered" evidence="1">
    <location>
        <begin position="761"/>
        <end position="846"/>
    </location>
</feature>
<dbReference type="GeneID" id="34615010"/>
<feature type="domain" description="F-box" evidence="2">
    <location>
        <begin position="51"/>
        <end position="97"/>
    </location>
</feature>
<dbReference type="EMBL" id="KV878336">
    <property type="protein sequence ID" value="OJJ51265.1"/>
    <property type="molecule type" value="Genomic_DNA"/>
</dbReference>
<gene>
    <name evidence="3" type="ORF">ASPZODRAFT_55482</name>
</gene>
<dbReference type="InterPro" id="IPR015943">
    <property type="entry name" value="WD40/YVTN_repeat-like_dom_sf"/>
</dbReference>
<sequence length="975" mass="107274">MAKDGPSTHGGDEDRRSVSEGSDNNTAGASTDNHTAQQHASVEDSQYPTNVPLFNQLPRKVIELILYAVDANSFASLTLLNREWRQASESPLLYAHHLSRCPSFSLTTDLIAAPVGYNDLASLKRKFLKEIRRNAFDVLLRPRRTLLKLISTSMSSSTAFPQGEAFHFAFSANGRRLLCLSSSRIVVLDTTLDTAVVTHELQTVRRPLGAAILDDGSLVAVISSKHQVNIYNLTDDDAKHTQTIPLNDVPGTLALSPTGSVLALASDDGIEVYALGEGALVTERRAVRCSGVDSLSFSSDGSMLLGSCSGDQQRSIVTITAPFMTESGLESPQELEVRMWTTQIMFPDVINGYSHACLLPPHPDREDNWVLGYDPNISAFKAVNVNNAKTGGTYFATPLSSSDNNFEALPITVPTTDPRGELFALGFQGRGLWLYGVPDRLDLAPIGNPVVGVPDLSVTSPTNAHSPIVCPKDNSPHLRLILSQPKTVISGHEITDMEGITAARWVQVNHSTHDDGEQRRPLRLIAAAPGGVSPPTFGEEDVPIDGGRVLLLDFDRTTRDGEMTEMSIEIGEAEPKILREPSPSMDTEVELERRRTRLQRGDTASQRLNRRPWLERNATVAGVSRSAVNPDSPKARSVLRRANSVLSGASNDIDAGDTLNVPDLPYDNTQPRSQDTLHRAATAAATTRGRYNPRYRNPSHFERHLPHESDADNWVPPPPPYSRNPEVPLPEHLQLSLLPRIMEPVPQRGNLRRSYTTRLETMTQGAMARSQTVIQRLNTITSPRRGNRLRRTSSASLPSRHISEPRHTDATEPPQPRPSSPSSPDGSIRPAEDSPPIGPESEQAEDYPTVNDLVEWDFAVSLNPANLTARNYHSFSFSSPNLHIPVLPSDGLPDRSPQDTYPRAAHDVQTLTPANRQVEDASRIMPLGRRVSTDPTSTTFPPSAANQEWRQRIEAWNEQTIHERNKRNRMKCVVM</sequence>